<dbReference type="EMBL" id="VSRR010012679">
    <property type="protein sequence ID" value="MPC54841.1"/>
    <property type="molecule type" value="Genomic_DNA"/>
</dbReference>
<reference evidence="2 3" key="1">
    <citation type="submission" date="2019-05" db="EMBL/GenBank/DDBJ databases">
        <title>Another draft genome of Portunus trituberculatus and its Hox gene families provides insights of decapod evolution.</title>
        <authorList>
            <person name="Jeong J.-H."/>
            <person name="Song I."/>
            <person name="Kim S."/>
            <person name="Choi T."/>
            <person name="Kim D."/>
            <person name="Ryu S."/>
            <person name="Kim W."/>
        </authorList>
    </citation>
    <scope>NUCLEOTIDE SEQUENCE [LARGE SCALE GENOMIC DNA]</scope>
    <source>
        <tissue evidence="2">Muscle</tissue>
    </source>
</reference>
<evidence type="ECO:0000256" key="1">
    <source>
        <dbReference type="SAM" id="MobiDB-lite"/>
    </source>
</evidence>
<proteinExistence type="predicted"/>
<feature type="region of interest" description="Disordered" evidence="1">
    <location>
        <begin position="109"/>
        <end position="136"/>
    </location>
</feature>
<gene>
    <name evidence="2" type="ORF">E2C01_048772</name>
</gene>
<accession>A0A5B7G4L4</accession>
<evidence type="ECO:0000313" key="3">
    <source>
        <dbReference type="Proteomes" id="UP000324222"/>
    </source>
</evidence>
<dbReference type="AlphaFoldDB" id="A0A5B7G4L4"/>
<feature type="compositionally biased region" description="Basic and acidic residues" evidence="1">
    <location>
        <begin position="119"/>
        <end position="128"/>
    </location>
</feature>
<comment type="caution">
    <text evidence="2">The sequence shown here is derived from an EMBL/GenBank/DDBJ whole genome shotgun (WGS) entry which is preliminary data.</text>
</comment>
<evidence type="ECO:0000313" key="2">
    <source>
        <dbReference type="EMBL" id="MPC54841.1"/>
    </source>
</evidence>
<protein>
    <submittedName>
        <fullName evidence="2">Uncharacterized protein</fullName>
    </submittedName>
</protein>
<sequence length="191" mass="20939">MLGKHYIITELTYVGRSGRLGCNYSVKSFNSGLDLFSLTARQITRPKTDPTHLLLPSLGRSRRALAHLRRDGTHTAQPRAVLVCLEEVHGAASRTRVAWGAAGLEGRQAAAGGDGRGMGAEKDGKSGDGRGGSGRLHRIPVDWVRRKRNKGWKARRKFVMYQYNGEEEVPLDGASTPRCWDVITSVLMLDG</sequence>
<keyword evidence="3" id="KW-1185">Reference proteome</keyword>
<dbReference type="Proteomes" id="UP000324222">
    <property type="component" value="Unassembled WGS sequence"/>
</dbReference>
<name>A0A5B7G4L4_PORTR</name>
<organism evidence="2 3">
    <name type="scientific">Portunus trituberculatus</name>
    <name type="common">Swimming crab</name>
    <name type="synonym">Neptunus trituberculatus</name>
    <dbReference type="NCBI Taxonomy" id="210409"/>
    <lineage>
        <taxon>Eukaryota</taxon>
        <taxon>Metazoa</taxon>
        <taxon>Ecdysozoa</taxon>
        <taxon>Arthropoda</taxon>
        <taxon>Crustacea</taxon>
        <taxon>Multicrustacea</taxon>
        <taxon>Malacostraca</taxon>
        <taxon>Eumalacostraca</taxon>
        <taxon>Eucarida</taxon>
        <taxon>Decapoda</taxon>
        <taxon>Pleocyemata</taxon>
        <taxon>Brachyura</taxon>
        <taxon>Eubrachyura</taxon>
        <taxon>Portunoidea</taxon>
        <taxon>Portunidae</taxon>
        <taxon>Portuninae</taxon>
        <taxon>Portunus</taxon>
    </lineage>
</organism>